<evidence type="ECO:0000256" key="1">
    <source>
        <dbReference type="SAM" id="Phobius"/>
    </source>
</evidence>
<dbReference type="Proteomes" id="UP000296049">
    <property type="component" value="Unassembled WGS sequence"/>
</dbReference>
<keyword evidence="1" id="KW-0472">Membrane</keyword>
<feature type="transmembrane region" description="Helical" evidence="1">
    <location>
        <begin position="79"/>
        <end position="102"/>
    </location>
</feature>
<dbReference type="AlphaFoldDB" id="R0JES1"/>
<organism evidence="2 3">
    <name type="scientific">Anas platyrhynchos</name>
    <name type="common">Mallard</name>
    <name type="synonym">Anas boschas</name>
    <dbReference type="NCBI Taxonomy" id="8839"/>
    <lineage>
        <taxon>Eukaryota</taxon>
        <taxon>Metazoa</taxon>
        <taxon>Chordata</taxon>
        <taxon>Craniata</taxon>
        <taxon>Vertebrata</taxon>
        <taxon>Euteleostomi</taxon>
        <taxon>Archelosauria</taxon>
        <taxon>Archosauria</taxon>
        <taxon>Dinosauria</taxon>
        <taxon>Saurischia</taxon>
        <taxon>Theropoda</taxon>
        <taxon>Coelurosauria</taxon>
        <taxon>Aves</taxon>
        <taxon>Neognathae</taxon>
        <taxon>Galloanserae</taxon>
        <taxon>Anseriformes</taxon>
        <taxon>Anatidae</taxon>
        <taxon>Anatinae</taxon>
        <taxon>Anas</taxon>
    </lineage>
</organism>
<reference evidence="3" key="1">
    <citation type="journal article" date="2013" name="Nat. Genet.">
        <title>The duck genome and transcriptome provide insight into an avian influenza virus reservoir species.</title>
        <authorList>
            <person name="Huang Y."/>
            <person name="Li Y."/>
            <person name="Burt D.W."/>
            <person name="Chen H."/>
            <person name="Zhang Y."/>
            <person name="Qian W."/>
            <person name="Kim H."/>
            <person name="Gan S."/>
            <person name="Zhao Y."/>
            <person name="Li J."/>
            <person name="Yi K."/>
            <person name="Feng H."/>
            <person name="Zhu P."/>
            <person name="Li B."/>
            <person name="Liu Q."/>
            <person name="Fairley S."/>
            <person name="Magor K.E."/>
            <person name="Du Z."/>
            <person name="Hu X."/>
            <person name="Goodman L."/>
            <person name="Tafer H."/>
            <person name="Vignal A."/>
            <person name="Lee T."/>
            <person name="Kim K.W."/>
            <person name="Sheng Z."/>
            <person name="An Y."/>
            <person name="Searle S."/>
            <person name="Herrero J."/>
            <person name="Groenen M.A."/>
            <person name="Crooijmans R.P."/>
            <person name="Faraut T."/>
            <person name="Cai Q."/>
            <person name="Webster R.G."/>
            <person name="Aldridge J.R."/>
            <person name="Warren W.C."/>
            <person name="Bartschat S."/>
            <person name="Kehr S."/>
            <person name="Marz M."/>
            <person name="Stadler P.F."/>
            <person name="Smith J."/>
            <person name="Kraus R.H."/>
            <person name="Zhao Y."/>
            <person name="Ren L."/>
            <person name="Fei J."/>
            <person name="Morisson M."/>
            <person name="Kaiser P."/>
            <person name="Griffin D.K."/>
            <person name="Rao M."/>
            <person name="Pitel F."/>
            <person name="Wang J."/>
            <person name="Li N."/>
        </authorList>
    </citation>
    <scope>NUCLEOTIDE SEQUENCE [LARGE SCALE GENOMIC DNA]</scope>
</reference>
<gene>
    <name evidence="2" type="ORF">Anapl_15786</name>
</gene>
<dbReference type="EMBL" id="KB744297">
    <property type="protein sequence ID" value="EOA95446.1"/>
    <property type="molecule type" value="Genomic_DNA"/>
</dbReference>
<evidence type="ECO:0000313" key="2">
    <source>
        <dbReference type="EMBL" id="EOA95446.1"/>
    </source>
</evidence>
<proteinExistence type="predicted"/>
<evidence type="ECO:0000313" key="3">
    <source>
        <dbReference type="Proteomes" id="UP000296049"/>
    </source>
</evidence>
<protein>
    <submittedName>
        <fullName evidence="2">Uncharacterized protein</fullName>
    </submittedName>
</protein>
<keyword evidence="1" id="KW-0812">Transmembrane</keyword>
<accession>R0JES1</accession>
<keyword evidence="1" id="KW-1133">Transmembrane helix</keyword>
<sequence>MPHRCSLRAFGLIYMKVGFMKFSGGACISISGTRGPEEWAGVCVVLSKGCGLPSAKPEGVGLEWFGFGEFPLHRLSLQTGGMCAVICIGGKLGIILWLLKLLCLVNPREIRR</sequence>
<keyword evidence="3" id="KW-1185">Reference proteome</keyword>
<name>R0JES1_ANAPL</name>